<feature type="compositionally biased region" description="Polar residues" evidence="1">
    <location>
        <begin position="33"/>
        <end position="55"/>
    </location>
</feature>
<comment type="caution">
    <text evidence="2">The sequence shown here is derived from an EMBL/GenBank/DDBJ whole genome shotgun (WGS) entry which is preliminary data.</text>
</comment>
<proteinExistence type="predicted"/>
<dbReference type="EMBL" id="JABBWD010000146">
    <property type="protein sequence ID" value="KAG1763817.1"/>
    <property type="molecule type" value="Genomic_DNA"/>
</dbReference>
<protein>
    <submittedName>
        <fullName evidence="2">Uncharacterized protein</fullName>
    </submittedName>
</protein>
<reference evidence="2" key="1">
    <citation type="journal article" date="2020" name="New Phytol.">
        <title>Comparative genomics reveals dynamic genome evolution in host specialist ectomycorrhizal fungi.</title>
        <authorList>
            <person name="Lofgren L.A."/>
            <person name="Nguyen N.H."/>
            <person name="Vilgalys R."/>
            <person name="Ruytinx J."/>
            <person name="Liao H.L."/>
            <person name="Branco S."/>
            <person name="Kuo A."/>
            <person name="LaButti K."/>
            <person name="Lipzen A."/>
            <person name="Andreopoulos W."/>
            <person name="Pangilinan J."/>
            <person name="Riley R."/>
            <person name="Hundley H."/>
            <person name="Na H."/>
            <person name="Barry K."/>
            <person name="Grigoriev I.V."/>
            <person name="Stajich J.E."/>
            <person name="Kennedy P.G."/>
        </authorList>
    </citation>
    <scope>NUCLEOTIDE SEQUENCE</scope>
    <source>
        <strain evidence="2">DOB743</strain>
    </source>
</reference>
<gene>
    <name evidence="2" type="ORF">EV702DRAFT_1051633</name>
</gene>
<name>A0A9P6ZFH9_9AGAM</name>
<evidence type="ECO:0000313" key="3">
    <source>
        <dbReference type="Proteomes" id="UP000714275"/>
    </source>
</evidence>
<evidence type="ECO:0000256" key="1">
    <source>
        <dbReference type="SAM" id="MobiDB-lite"/>
    </source>
</evidence>
<dbReference type="Proteomes" id="UP000714275">
    <property type="component" value="Unassembled WGS sequence"/>
</dbReference>
<evidence type="ECO:0000313" key="2">
    <source>
        <dbReference type="EMBL" id="KAG1763817.1"/>
    </source>
</evidence>
<feature type="region of interest" description="Disordered" evidence="1">
    <location>
        <begin position="1"/>
        <end position="74"/>
    </location>
</feature>
<organism evidence="2 3">
    <name type="scientific">Suillus placidus</name>
    <dbReference type="NCBI Taxonomy" id="48579"/>
    <lineage>
        <taxon>Eukaryota</taxon>
        <taxon>Fungi</taxon>
        <taxon>Dikarya</taxon>
        <taxon>Basidiomycota</taxon>
        <taxon>Agaricomycotina</taxon>
        <taxon>Agaricomycetes</taxon>
        <taxon>Agaricomycetidae</taxon>
        <taxon>Boletales</taxon>
        <taxon>Suillineae</taxon>
        <taxon>Suillaceae</taxon>
        <taxon>Suillus</taxon>
    </lineage>
</organism>
<accession>A0A9P6ZFH9</accession>
<keyword evidence="3" id="KW-1185">Reference proteome</keyword>
<sequence>MACITRPIKESSPTIYGGRKGCPAGPVLKQDSDSFSIPTRSLSGTPSYVSRTTTPLKIPTSPPSSDTPYDSSDDDIIGPITAPPAMLRRLSDYVKSTKPRPKPYQRTVPNVIERLCGEECSGCTSSKNLPKDQRESTRLQRRLKSLTPVALAHAVVVIQADIEWRRVHAIAAALHVDAVQKHSKFLDVTATSEADTYVNAVSEPFEAAYEALASCTTDKLNDRKNCSIATYELEETSFVAADVEFDHFETTALTVLDSEGSASSSDEELFDDNS</sequence>
<dbReference type="OrthoDB" id="2691942at2759"/>
<dbReference type="AlphaFoldDB" id="A0A9P6ZFH9"/>